<reference evidence="2" key="1">
    <citation type="submission" date="2020-12" db="EMBL/GenBank/DDBJ databases">
        <title>Metabolic potential, ecology and presence of endohyphal bacteria is reflected in genomic diversity of Mucoromycotina.</title>
        <authorList>
            <person name="Muszewska A."/>
            <person name="Okrasinska A."/>
            <person name="Steczkiewicz K."/>
            <person name="Drgas O."/>
            <person name="Orlowska M."/>
            <person name="Perlinska-Lenart U."/>
            <person name="Aleksandrzak-Piekarczyk T."/>
            <person name="Szatraj K."/>
            <person name="Zielenkiewicz U."/>
            <person name="Pilsyk S."/>
            <person name="Malc E."/>
            <person name="Mieczkowski P."/>
            <person name="Kruszewska J.S."/>
            <person name="Biernat P."/>
            <person name="Pawlowska J."/>
        </authorList>
    </citation>
    <scope>NUCLEOTIDE SEQUENCE</scope>
    <source>
        <strain evidence="2">WA0000017839</strain>
    </source>
</reference>
<feature type="transmembrane region" description="Helical" evidence="1">
    <location>
        <begin position="20"/>
        <end position="38"/>
    </location>
</feature>
<name>A0A8H7VEZ2_9FUNG</name>
<dbReference type="Proteomes" id="UP000603453">
    <property type="component" value="Unassembled WGS sequence"/>
</dbReference>
<gene>
    <name evidence="2" type="ORF">INT47_001269</name>
</gene>
<evidence type="ECO:0000313" key="2">
    <source>
        <dbReference type="EMBL" id="KAG2213998.1"/>
    </source>
</evidence>
<feature type="transmembrane region" description="Helical" evidence="1">
    <location>
        <begin position="101"/>
        <end position="120"/>
    </location>
</feature>
<organism evidence="2 3">
    <name type="scientific">Mucor saturninus</name>
    <dbReference type="NCBI Taxonomy" id="64648"/>
    <lineage>
        <taxon>Eukaryota</taxon>
        <taxon>Fungi</taxon>
        <taxon>Fungi incertae sedis</taxon>
        <taxon>Mucoromycota</taxon>
        <taxon>Mucoromycotina</taxon>
        <taxon>Mucoromycetes</taxon>
        <taxon>Mucorales</taxon>
        <taxon>Mucorineae</taxon>
        <taxon>Mucoraceae</taxon>
        <taxon>Mucor</taxon>
    </lineage>
</organism>
<keyword evidence="1" id="KW-0472">Membrane</keyword>
<evidence type="ECO:0000313" key="3">
    <source>
        <dbReference type="Proteomes" id="UP000603453"/>
    </source>
</evidence>
<proteinExistence type="predicted"/>
<feature type="transmembrane region" description="Helical" evidence="1">
    <location>
        <begin position="149"/>
        <end position="171"/>
    </location>
</feature>
<protein>
    <submittedName>
        <fullName evidence="2">Uncharacterized protein</fullName>
    </submittedName>
</protein>
<dbReference type="OrthoDB" id="2280990at2759"/>
<feature type="transmembrane region" description="Helical" evidence="1">
    <location>
        <begin position="59"/>
        <end position="81"/>
    </location>
</feature>
<feature type="transmembrane region" description="Helical" evidence="1">
    <location>
        <begin position="183"/>
        <end position="206"/>
    </location>
</feature>
<keyword evidence="1" id="KW-1133">Transmembrane helix</keyword>
<dbReference type="EMBL" id="JAEPRD010000002">
    <property type="protein sequence ID" value="KAG2213998.1"/>
    <property type="molecule type" value="Genomic_DNA"/>
</dbReference>
<keyword evidence="1" id="KW-0812">Transmembrane</keyword>
<comment type="caution">
    <text evidence="2">The sequence shown here is derived from an EMBL/GenBank/DDBJ whole genome shotgun (WGS) entry which is preliminary data.</text>
</comment>
<keyword evidence="3" id="KW-1185">Reference proteome</keyword>
<accession>A0A8H7VEZ2</accession>
<sequence length="309" mass="34261">MLTDTIPNPIFRAVSYECGLQLGYHCFALYLFGIAYALSESSRVIYSTWVRSQTLVNCLCVTSIMVPFLTTTPCATAAGIFAYQGNNEMASRFTRAQYTCWGIYCGYIGALLLFAGVRLLHLLNKYIHMQSNLKIDTSKVRVGALKVKIIVICGTACMWVFALLLGLYGNFRDQIMESVFTNMLVSVLWLFAGPFACFFILIAIVLNPELATQLGSLSIMNSTDESADSSRNIGSFELGLSKNPNSRASQFIVTSLSSPADNLRISHDGINRPDAAFCNLNESLMEVDKERSKYNAAIERVRTPPPFHK</sequence>
<evidence type="ECO:0000256" key="1">
    <source>
        <dbReference type="SAM" id="Phobius"/>
    </source>
</evidence>
<dbReference type="AlphaFoldDB" id="A0A8H7VEZ2"/>